<proteinExistence type="predicted"/>
<protein>
    <submittedName>
        <fullName evidence="1">Iron permease</fullName>
    </submittedName>
</protein>
<comment type="caution">
    <text evidence="1">The sequence shown here is derived from an EMBL/GenBank/DDBJ whole genome shotgun (WGS) entry which is preliminary data.</text>
</comment>
<reference evidence="1" key="1">
    <citation type="journal article" date="2018" name="Genome Biol.">
        <title>SKESA: strategic k-mer extension for scrupulous assemblies.</title>
        <authorList>
            <person name="Souvorov A."/>
            <person name="Agarwala R."/>
            <person name="Lipman D.J."/>
        </authorList>
    </citation>
    <scope>NUCLEOTIDE SEQUENCE</scope>
    <source>
        <strain evidence="1">EC00759</strain>
    </source>
</reference>
<reference evidence="1" key="2">
    <citation type="submission" date="2019-12" db="EMBL/GenBank/DDBJ databases">
        <authorList>
            <consortium name="NCBI Pathogen Detection Project"/>
        </authorList>
    </citation>
    <scope>NUCLEOTIDE SEQUENCE</scope>
    <source>
        <strain evidence="1">EC00759</strain>
    </source>
</reference>
<feature type="non-terminal residue" evidence="1">
    <location>
        <position position="111"/>
    </location>
</feature>
<dbReference type="AlphaFoldDB" id="A0A775UN26"/>
<name>A0A775UN26_ECOLX</name>
<accession>A0A775UN26</accession>
<dbReference type="EMBL" id="DABAPH010000091">
    <property type="protein sequence ID" value="HAH1915057.1"/>
    <property type="molecule type" value="Genomic_DNA"/>
</dbReference>
<gene>
    <name evidence="1" type="ORF">GRC89_24470</name>
</gene>
<evidence type="ECO:0000313" key="1">
    <source>
        <dbReference type="EMBL" id="HAH1915057.1"/>
    </source>
</evidence>
<organism evidence="1">
    <name type="scientific">Escherichia coli</name>
    <dbReference type="NCBI Taxonomy" id="562"/>
    <lineage>
        <taxon>Bacteria</taxon>
        <taxon>Pseudomonadati</taxon>
        <taxon>Pseudomonadota</taxon>
        <taxon>Gammaproteobacteria</taxon>
        <taxon>Enterobacterales</taxon>
        <taxon>Enterobacteriaceae</taxon>
        <taxon>Escherichia</taxon>
    </lineage>
</organism>
<sequence length="111" mass="12850">MSVWASTNYAPLIEDIEQRLDKTAELYQQQHADEARRTVQMAYFEVFENLEGPIRINISARKSYEMESAFGEIRRMIGEKKPLADVQARIDWLKAALREVEPVLDGGHRLV</sequence>